<dbReference type="CDD" id="cd00057">
    <property type="entry name" value="FA58C"/>
    <property type="match status" value="1"/>
</dbReference>
<dbReference type="Proteomes" id="UP001266305">
    <property type="component" value="Unassembled WGS sequence"/>
</dbReference>
<proteinExistence type="predicted"/>
<accession>A0ABQ9UJD3</accession>
<evidence type="ECO:0000259" key="2">
    <source>
        <dbReference type="PROSITE" id="PS50022"/>
    </source>
</evidence>
<evidence type="ECO:0000256" key="1">
    <source>
        <dbReference type="ARBA" id="ARBA00023157"/>
    </source>
</evidence>
<dbReference type="InterPro" id="IPR000421">
    <property type="entry name" value="FA58C"/>
</dbReference>
<dbReference type="PANTHER" id="PTHR24543">
    <property type="entry name" value="MULTICOPPER OXIDASE-RELATED"/>
    <property type="match status" value="1"/>
</dbReference>
<keyword evidence="1" id="KW-1015">Disulfide bond</keyword>
<dbReference type="Gene3D" id="2.60.120.260">
    <property type="entry name" value="Galactose-binding domain-like"/>
    <property type="match status" value="1"/>
</dbReference>
<evidence type="ECO:0000313" key="4">
    <source>
        <dbReference type="Proteomes" id="UP001266305"/>
    </source>
</evidence>
<evidence type="ECO:0000313" key="3">
    <source>
        <dbReference type="EMBL" id="KAK2096855.1"/>
    </source>
</evidence>
<feature type="domain" description="F5/8 type C" evidence="2">
    <location>
        <begin position="25"/>
        <end position="231"/>
    </location>
</feature>
<organism evidence="3 4">
    <name type="scientific">Saguinus oedipus</name>
    <name type="common">Cotton-top tamarin</name>
    <name type="synonym">Oedipomidas oedipus</name>
    <dbReference type="NCBI Taxonomy" id="9490"/>
    <lineage>
        <taxon>Eukaryota</taxon>
        <taxon>Metazoa</taxon>
        <taxon>Chordata</taxon>
        <taxon>Craniata</taxon>
        <taxon>Vertebrata</taxon>
        <taxon>Euteleostomi</taxon>
        <taxon>Mammalia</taxon>
        <taxon>Eutheria</taxon>
        <taxon>Euarchontoglires</taxon>
        <taxon>Primates</taxon>
        <taxon>Haplorrhini</taxon>
        <taxon>Platyrrhini</taxon>
        <taxon>Cebidae</taxon>
        <taxon>Callitrichinae</taxon>
        <taxon>Saguinus</taxon>
    </lineage>
</organism>
<dbReference type="CDD" id="cd00112">
    <property type="entry name" value="LDLa"/>
    <property type="match status" value="1"/>
</dbReference>
<dbReference type="Gene3D" id="4.10.400.10">
    <property type="entry name" value="Low-density Lipoprotein Receptor"/>
    <property type="match status" value="1"/>
</dbReference>
<dbReference type="Pfam" id="PF00754">
    <property type="entry name" value="F5_F8_type_C"/>
    <property type="match status" value="1"/>
</dbReference>
<reference evidence="3 4" key="1">
    <citation type="submission" date="2023-05" db="EMBL/GenBank/DDBJ databases">
        <title>B98-5 Cell Line De Novo Hybrid Assembly: An Optical Mapping Approach.</title>
        <authorList>
            <person name="Kananen K."/>
            <person name="Auerbach J.A."/>
            <person name="Kautto E."/>
            <person name="Blachly J.S."/>
        </authorList>
    </citation>
    <scope>NUCLEOTIDE SEQUENCE [LARGE SCALE GENOMIC DNA]</scope>
    <source>
        <strain evidence="3">B95-8</strain>
        <tissue evidence="3">Cell line</tissue>
    </source>
</reference>
<protein>
    <recommendedName>
        <fullName evidence="2">F5/8 type C domain-containing protein</fullName>
    </recommendedName>
</protein>
<dbReference type="InterPro" id="IPR008979">
    <property type="entry name" value="Galactose-bd-like_sf"/>
</dbReference>
<dbReference type="SUPFAM" id="SSF57424">
    <property type="entry name" value="LDL receptor-like module"/>
    <property type="match status" value="1"/>
</dbReference>
<dbReference type="PROSITE" id="PS50022">
    <property type="entry name" value="FA58C_3"/>
    <property type="match status" value="1"/>
</dbReference>
<dbReference type="PANTHER" id="PTHR24543:SF325">
    <property type="entry name" value="F5_8 TYPE C DOMAIN-CONTAINING PROTEIN"/>
    <property type="match status" value="1"/>
</dbReference>
<name>A0ABQ9UJD3_SAGOE</name>
<dbReference type="SMART" id="SM00231">
    <property type="entry name" value="FA58C"/>
    <property type="match status" value="1"/>
</dbReference>
<sequence length="321" mass="34866">MSLQAAGTLCLPLLQPLSLPHPDPCYSPLELARLAKGSLHASSEQLEHPTWAVLLGAPTQGPSPQGWRPGEDAYAKWHTQPHFLQLDLLRPRNLTGIIVPETGSSKAYATSFSLQFSSSGLHWHDYHDILPGILPLPKALSPRAFQSPQGHFLHLMLVECSVEPRLGSQCHMDAGNRPSGSDSGRLLPRNWDNLDPTVWTFGQMVEARFVRVRPHDDHHSNVPLRVELLGCEPGGLCNGVLDCEDGSDEEGCVLPSEGTSRYAVLSCAAHTLGLAFQGTAMWEGPGTAFTPRCPDPVCRGATVRRLRGPVLPGFCDSLPFS</sequence>
<gene>
    <name evidence="3" type="ORF">P7K49_025889</name>
</gene>
<comment type="caution">
    <text evidence="3">The sequence shown here is derived from an EMBL/GenBank/DDBJ whole genome shotgun (WGS) entry which is preliminary data.</text>
</comment>
<dbReference type="EMBL" id="JASSZA010000012">
    <property type="protein sequence ID" value="KAK2096855.1"/>
    <property type="molecule type" value="Genomic_DNA"/>
</dbReference>
<dbReference type="SUPFAM" id="SSF49785">
    <property type="entry name" value="Galactose-binding domain-like"/>
    <property type="match status" value="1"/>
</dbReference>
<dbReference type="InterPro" id="IPR036055">
    <property type="entry name" value="LDL_receptor-like_sf"/>
</dbReference>
<dbReference type="InterPro" id="IPR002172">
    <property type="entry name" value="LDrepeatLR_classA_rpt"/>
</dbReference>
<dbReference type="PROSITE" id="PS01286">
    <property type="entry name" value="FA58C_2"/>
    <property type="match status" value="1"/>
</dbReference>
<keyword evidence="4" id="KW-1185">Reference proteome</keyword>